<keyword evidence="4" id="KW-1185">Reference proteome</keyword>
<dbReference type="SMART" id="SM01388">
    <property type="entry name" value="Mob1_phocein"/>
    <property type="match status" value="1"/>
</dbReference>
<dbReference type="InterPro" id="IPR036703">
    <property type="entry name" value="MOB_kinase_act_sf"/>
</dbReference>
<feature type="compositionally biased region" description="Polar residues" evidence="2">
    <location>
        <begin position="19"/>
        <end position="84"/>
    </location>
</feature>
<feature type="compositionally biased region" description="Low complexity" evidence="2">
    <location>
        <begin position="85"/>
        <end position="102"/>
    </location>
</feature>
<feature type="binding site" evidence="1">
    <location>
        <position position="244"/>
    </location>
    <ligand>
        <name>Zn(2+)</name>
        <dbReference type="ChEBI" id="CHEBI:29105"/>
    </ligand>
</feature>
<evidence type="ECO:0000256" key="1">
    <source>
        <dbReference type="PIRSR" id="PIRSR605301-1"/>
    </source>
</evidence>
<feature type="binding site" evidence="1">
    <location>
        <position position="249"/>
    </location>
    <ligand>
        <name>Zn(2+)</name>
        <dbReference type="ChEBI" id="CHEBI:29105"/>
    </ligand>
</feature>
<dbReference type="EMBL" id="KV453869">
    <property type="protein sequence ID" value="ODV83044.1"/>
    <property type="molecule type" value="Genomic_DNA"/>
</dbReference>
<dbReference type="OrthoDB" id="10261121at2759"/>
<protein>
    <recommendedName>
        <fullName evidence="5">Mob1/phocein family protein</fullName>
    </recommendedName>
</protein>
<sequence>MSFLSTIKGFTRSSKKKNQPANNKLGNNYSELYLNNDSSHSLNYQGNNAPTQGSLYSNNNGSALSLRRTQSPSKQSVRSFKSNHQLQQPISQQQQAPTAQAQQQYVKPPLFMSEPFVKTALVKGSYKTIVQLPKYVNYHEWLALNTFESFSHLNRFYGVLSEYITPDKYPTMTADPKTEYGWVVPGSRTVSLPANQYIDYALTWMNNKINDQTIFPTKSGMAFPPSFMKDIKGICRQMFRIIAHIYHNHFDKIVHLSLEAHWNSYFAHFISFIREFDLIEKKELEPLAMLIESLEIQGKIVPVVVGDQQLQQLQQQQQQTVATN</sequence>
<accession>A0A1E4SU62</accession>
<dbReference type="Gene3D" id="1.20.140.30">
    <property type="entry name" value="MOB kinase activator"/>
    <property type="match status" value="1"/>
</dbReference>
<dbReference type="InterPro" id="IPR005301">
    <property type="entry name" value="MOB_kinase_act_fam"/>
</dbReference>
<name>A0A1E4SU62_9ASCO</name>
<gene>
    <name evidence="3" type="ORF">CANARDRAFT_30386</name>
</gene>
<organism evidence="3 4">
    <name type="scientific">[Candida] arabinofermentans NRRL YB-2248</name>
    <dbReference type="NCBI Taxonomy" id="983967"/>
    <lineage>
        <taxon>Eukaryota</taxon>
        <taxon>Fungi</taxon>
        <taxon>Dikarya</taxon>
        <taxon>Ascomycota</taxon>
        <taxon>Saccharomycotina</taxon>
        <taxon>Pichiomycetes</taxon>
        <taxon>Pichiales</taxon>
        <taxon>Pichiaceae</taxon>
        <taxon>Ogataea</taxon>
        <taxon>Ogataea/Candida clade</taxon>
    </lineage>
</organism>
<keyword evidence="1" id="KW-0479">Metal-binding</keyword>
<dbReference type="Proteomes" id="UP000094801">
    <property type="component" value="Unassembled WGS sequence"/>
</dbReference>
<reference evidence="4" key="1">
    <citation type="submission" date="2016-04" db="EMBL/GenBank/DDBJ databases">
        <title>Comparative genomics of biotechnologically important yeasts.</title>
        <authorList>
            <consortium name="DOE Joint Genome Institute"/>
            <person name="Riley R."/>
            <person name="Haridas S."/>
            <person name="Wolfe K.H."/>
            <person name="Lopes M.R."/>
            <person name="Hittinger C.T."/>
            <person name="Goker M."/>
            <person name="Salamov A."/>
            <person name="Wisecaver J."/>
            <person name="Long T.M."/>
            <person name="Aerts A.L."/>
            <person name="Barry K."/>
            <person name="Choi C."/>
            <person name="Clum A."/>
            <person name="Coughlan A.Y."/>
            <person name="Deshpande S."/>
            <person name="Douglass A.P."/>
            <person name="Hanson S.J."/>
            <person name="Klenk H.-P."/>
            <person name="Labutti K."/>
            <person name="Lapidus A."/>
            <person name="Lindquist E."/>
            <person name="Lipzen A."/>
            <person name="Meier-Kolthoff J.P."/>
            <person name="Ohm R.A."/>
            <person name="Otillar R.P."/>
            <person name="Pangilinan J."/>
            <person name="Peng Y."/>
            <person name="Rokas A."/>
            <person name="Rosa C.A."/>
            <person name="Scheuner C."/>
            <person name="Sibirny A.A."/>
            <person name="Slot J.C."/>
            <person name="Stielow J.B."/>
            <person name="Sun H."/>
            <person name="Kurtzman C.P."/>
            <person name="Blackwell M."/>
            <person name="Grigoriev I.V."/>
            <person name="Jeffries T.W."/>
        </authorList>
    </citation>
    <scope>NUCLEOTIDE SEQUENCE [LARGE SCALE GENOMIC DNA]</scope>
    <source>
        <strain evidence="4">NRRL YB-2248</strain>
    </source>
</reference>
<feature type="region of interest" description="Disordered" evidence="2">
    <location>
        <begin position="1"/>
        <end position="102"/>
    </location>
</feature>
<dbReference type="STRING" id="983967.A0A1E4SU62"/>
<keyword evidence="1" id="KW-0862">Zinc</keyword>
<evidence type="ECO:0000313" key="4">
    <source>
        <dbReference type="Proteomes" id="UP000094801"/>
    </source>
</evidence>
<proteinExistence type="predicted"/>
<dbReference type="PANTHER" id="PTHR22599">
    <property type="entry name" value="MPS ONE BINDER KINASE ACTIVATOR-LIKE MOB"/>
    <property type="match status" value="1"/>
</dbReference>
<evidence type="ECO:0000256" key="2">
    <source>
        <dbReference type="SAM" id="MobiDB-lite"/>
    </source>
</evidence>
<evidence type="ECO:0008006" key="5">
    <source>
        <dbReference type="Google" id="ProtNLM"/>
    </source>
</evidence>
<dbReference type="Pfam" id="PF03637">
    <property type="entry name" value="Mob1_phocein"/>
    <property type="match status" value="1"/>
</dbReference>
<evidence type="ECO:0000313" key="3">
    <source>
        <dbReference type="EMBL" id="ODV83044.1"/>
    </source>
</evidence>
<dbReference type="SUPFAM" id="SSF101152">
    <property type="entry name" value="Mob1/phocein"/>
    <property type="match status" value="1"/>
</dbReference>
<dbReference type="AlphaFoldDB" id="A0A1E4SU62"/>